<dbReference type="EMBL" id="LQPK01000002">
    <property type="protein sequence ID" value="ORW33700.1"/>
    <property type="molecule type" value="Genomic_DNA"/>
</dbReference>
<comment type="caution">
    <text evidence="1">The sequence shown here is derived from an EMBL/GenBank/DDBJ whole genome shotgun (WGS) entry which is preliminary data.</text>
</comment>
<dbReference type="RefSeq" id="WP_139830601.1">
    <property type="nucleotide sequence ID" value="NZ_LQPL01000014.1"/>
</dbReference>
<reference evidence="1 2" key="1">
    <citation type="journal article" date="2015" name="Emerg. Microbes Infect.">
        <title>Characterization of 17 strains belonging to the Mycobacterium simiae complex and description of Mycobacterium paraense sp. nov.</title>
        <authorList>
            <person name="Fusco da Costa A.R."/>
            <person name="Fedrizzi T."/>
            <person name="Lopes M.L."/>
            <person name="Pecorari M."/>
            <person name="Oliveira da Costa W.L."/>
            <person name="Giacobazzi E."/>
            <person name="da Costa Bahia J.R."/>
            <person name="De Sanctis V."/>
            <person name="Batista Lima K.V."/>
            <person name="Bertorelli R."/>
            <person name="Grottola A."/>
            <person name="Fabio A."/>
            <person name="Mariottini A."/>
            <person name="Ferretti P."/>
            <person name="Di Leva F."/>
            <person name="Fregni Serpini G."/>
            <person name="Tagliazucchi S."/>
            <person name="Rumpianesi F."/>
            <person name="Jousson O."/>
            <person name="Segata N."/>
            <person name="Tortoli E."/>
        </authorList>
    </citation>
    <scope>NUCLEOTIDE SEQUENCE [LARGE SCALE GENOMIC DNA]</scope>
    <source>
        <strain evidence="1 2">FI-07156</strain>
    </source>
</reference>
<evidence type="ECO:0000313" key="1">
    <source>
        <dbReference type="EMBL" id="ORW33700.1"/>
    </source>
</evidence>
<proteinExistence type="predicted"/>
<name>A0ABX3VTC6_9MYCO</name>
<evidence type="ECO:0000313" key="2">
    <source>
        <dbReference type="Proteomes" id="UP000193801"/>
    </source>
</evidence>
<sequence>MLTLRDHDIDDYAALRDMDSTDVGVLNEGDRACLDELGEYLVASDSWRRFSIWLLHKHFEPGAGEVFAETVVSAPRGTQTAPVARRTAVDLSATSLRFDPEVRDGLGVVGMEFADVADFGSTATMTADDEPVLAGIADRLGARGKTERFGVRLIRDPLGLSDDEVLLETCDIAHRTLHCSVGARGATANAVETTWQWRPNPGASGPAVHRYCLNQCTLDSGNNHFITGHTNYPDS</sequence>
<protein>
    <submittedName>
        <fullName evidence="1">Uncharacterized protein</fullName>
    </submittedName>
</protein>
<organism evidence="1 2">
    <name type="scientific">Mycobacterium paraense</name>
    <dbReference type="NCBI Taxonomy" id="767916"/>
    <lineage>
        <taxon>Bacteria</taxon>
        <taxon>Bacillati</taxon>
        <taxon>Actinomycetota</taxon>
        <taxon>Actinomycetes</taxon>
        <taxon>Mycobacteriales</taxon>
        <taxon>Mycobacteriaceae</taxon>
        <taxon>Mycobacterium</taxon>
        <taxon>Mycobacterium simiae complex</taxon>
    </lineage>
</organism>
<gene>
    <name evidence="1" type="ORF">AWB91_05870</name>
</gene>
<dbReference type="Proteomes" id="UP000193801">
    <property type="component" value="Unassembled WGS sequence"/>
</dbReference>
<accession>A0ABX3VTC6</accession>
<keyword evidence="2" id="KW-1185">Reference proteome</keyword>